<protein>
    <submittedName>
        <fullName evidence="1">Uncharacterized protein</fullName>
    </submittedName>
</protein>
<evidence type="ECO:0000313" key="2">
    <source>
        <dbReference type="Proteomes" id="UP000648722"/>
    </source>
</evidence>
<sequence>MLITSRDRLEPRSGEHTYTLRFTLPANRDPLQDDALAEHIDSFVRLYLTRFDARSTRAARTGPLRWMLVSGSQKMAEMEKVRAELEVTLFGSGDSGTRGQAILVETPAENEDEAYIPAMPEGSAAADRPAQAGTVPCPADGPDALREELAAFRADMREIAASFHGADMGGTLDTFRAGLDALAQRMEAGISEAAGRVEGAAERIDMATARLPDADRLELALTRNDASAALITNGLQESLKLLLKAVEGLERQNAGGPKLLDRLGREAA</sequence>
<proteinExistence type="predicted"/>
<dbReference type="Proteomes" id="UP000648722">
    <property type="component" value="Unassembled WGS sequence"/>
</dbReference>
<accession>A0ABQ1XK44</accession>
<comment type="caution">
    <text evidence="1">The sequence shown here is derived from an EMBL/GenBank/DDBJ whole genome shotgun (WGS) entry which is preliminary data.</text>
</comment>
<keyword evidence="2" id="KW-1185">Reference proteome</keyword>
<gene>
    <name evidence="1" type="ORF">GCM10007420_09260</name>
</gene>
<reference evidence="2" key="1">
    <citation type="journal article" date="2019" name="Int. J. Syst. Evol. Microbiol.">
        <title>The Global Catalogue of Microorganisms (GCM) 10K type strain sequencing project: providing services to taxonomists for standard genome sequencing and annotation.</title>
        <authorList>
            <consortium name="The Broad Institute Genomics Platform"/>
            <consortium name="The Broad Institute Genome Sequencing Center for Infectious Disease"/>
            <person name="Wu L."/>
            <person name="Ma J."/>
        </authorList>
    </citation>
    <scope>NUCLEOTIDE SEQUENCE [LARGE SCALE GENOMIC DNA]</scope>
    <source>
        <strain evidence="2">CGMCC 1.12766</strain>
    </source>
</reference>
<name>A0ABQ1XK44_9PROT</name>
<organism evidence="1 2">
    <name type="scientific">Glycocaulis albus</name>
    <dbReference type="NCBI Taxonomy" id="1382801"/>
    <lineage>
        <taxon>Bacteria</taxon>
        <taxon>Pseudomonadati</taxon>
        <taxon>Pseudomonadota</taxon>
        <taxon>Alphaproteobacteria</taxon>
        <taxon>Maricaulales</taxon>
        <taxon>Maricaulaceae</taxon>
        <taxon>Glycocaulis</taxon>
    </lineage>
</organism>
<evidence type="ECO:0000313" key="1">
    <source>
        <dbReference type="EMBL" id="GGG95800.1"/>
    </source>
</evidence>
<dbReference type="EMBL" id="BMFS01000003">
    <property type="protein sequence ID" value="GGG95800.1"/>
    <property type="molecule type" value="Genomic_DNA"/>
</dbReference>
<dbReference type="RefSeq" id="WP_188451393.1">
    <property type="nucleotide sequence ID" value="NZ_BMFS01000003.1"/>
</dbReference>